<dbReference type="AlphaFoldDB" id="D8QGQ0"/>
<dbReference type="RefSeq" id="XP_003027707.1">
    <property type="nucleotide sequence ID" value="XM_003027661.1"/>
</dbReference>
<dbReference type="STRING" id="578458.D8QGQ0"/>
<dbReference type="GO" id="GO:0016491">
    <property type="term" value="F:oxidoreductase activity"/>
    <property type="evidence" value="ECO:0007669"/>
    <property type="project" value="UniProtKB-KW"/>
</dbReference>
<evidence type="ECO:0000256" key="1">
    <source>
        <dbReference type="ARBA" id="ARBA00006484"/>
    </source>
</evidence>
<dbReference type="Pfam" id="PF13561">
    <property type="entry name" value="adh_short_C2"/>
    <property type="match status" value="1"/>
</dbReference>
<dbReference type="SMART" id="SM00822">
    <property type="entry name" value="PKS_KR"/>
    <property type="match status" value="1"/>
</dbReference>
<comment type="similarity">
    <text evidence="1">Belongs to the short-chain dehydrogenases/reductases (SDR) family.</text>
</comment>
<dbReference type="FunFam" id="3.40.50.720:FF:000374">
    <property type="entry name" value="3-oxoacyl-(Acyl-carrier-protein) reductase"/>
    <property type="match status" value="1"/>
</dbReference>
<dbReference type="KEGG" id="scm:SCHCO_02705421"/>
<dbReference type="EMBL" id="GL377312">
    <property type="protein sequence ID" value="EFI92804.1"/>
    <property type="molecule type" value="Genomic_DNA"/>
</dbReference>
<organism evidence="6">
    <name type="scientific">Schizophyllum commune (strain H4-8 / FGSC 9210)</name>
    <name type="common">Split gill fungus</name>
    <dbReference type="NCBI Taxonomy" id="578458"/>
    <lineage>
        <taxon>Eukaryota</taxon>
        <taxon>Fungi</taxon>
        <taxon>Dikarya</taxon>
        <taxon>Basidiomycota</taxon>
        <taxon>Agaricomycotina</taxon>
        <taxon>Agaricomycetes</taxon>
        <taxon>Agaricomycetidae</taxon>
        <taxon>Agaricales</taxon>
        <taxon>Schizophyllaceae</taxon>
        <taxon>Schizophyllum</taxon>
    </lineage>
</organism>
<feature type="domain" description="Ketoreductase" evidence="4">
    <location>
        <begin position="13"/>
        <end position="197"/>
    </location>
</feature>
<dbReference type="HOGENOM" id="CLU_010194_1_3_1"/>
<evidence type="ECO:0000259" key="4">
    <source>
        <dbReference type="SMART" id="SM00822"/>
    </source>
</evidence>
<evidence type="ECO:0000256" key="2">
    <source>
        <dbReference type="ARBA" id="ARBA00022857"/>
    </source>
</evidence>
<dbReference type="SUPFAM" id="SSF51735">
    <property type="entry name" value="NAD(P)-binding Rossmann-fold domains"/>
    <property type="match status" value="1"/>
</dbReference>
<accession>D8QGQ0</accession>
<dbReference type="PANTHER" id="PTHR43639:SF1">
    <property type="entry name" value="SHORT-CHAIN DEHYDROGENASE_REDUCTASE FAMILY PROTEIN"/>
    <property type="match status" value="1"/>
</dbReference>
<dbReference type="Gene3D" id="3.40.50.720">
    <property type="entry name" value="NAD(P)-binding Rossmann-like Domain"/>
    <property type="match status" value="1"/>
</dbReference>
<reference evidence="5 6" key="1">
    <citation type="journal article" date="2010" name="Nat. Biotechnol.">
        <title>Genome sequence of the model mushroom Schizophyllum commune.</title>
        <authorList>
            <person name="Ohm R.A."/>
            <person name="de Jong J.F."/>
            <person name="Lugones L.G."/>
            <person name="Aerts A."/>
            <person name="Kothe E."/>
            <person name="Stajich J.E."/>
            <person name="de Vries R.P."/>
            <person name="Record E."/>
            <person name="Levasseur A."/>
            <person name="Baker S.E."/>
            <person name="Bartholomew K.A."/>
            <person name="Coutinho P.M."/>
            <person name="Erdmann S."/>
            <person name="Fowler T.J."/>
            <person name="Gathman A.C."/>
            <person name="Lombard V."/>
            <person name="Henrissat B."/>
            <person name="Knabe N."/>
            <person name="Kuees U."/>
            <person name="Lilly W.W."/>
            <person name="Lindquist E."/>
            <person name="Lucas S."/>
            <person name="Magnuson J.K."/>
            <person name="Piumi F."/>
            <person name="Raudaskoski M."/>
            <person name="Salamov A."/>
            <person name="Schmutz J."/>
            <person name="Schwarze F.W.M.R."/>
            <person name="vanKuyk P.A."/>
            <person name="Horton J.S."/>
            <person name="Grigoriev I.V."/>
            <person name="Woesten H.A.B."/>
        </authorList>
    </citation>
    <scope>NUCLEOTIDE SEQUENCE [LARGE SCALE GENOMIC DNA]</scope>
    <source>
        <strain evidence="6">H4-8 / FGSC 9210</strain>
    </source>
</reference>
<dbReference type="PRINTS" id="PR00080">
    <property type="entry name" value="SDRFAMILY"/>
</dbReference>
<dbReference type="Proteomes" id="UP000007431">
    <property type="component" value="Unassembled WGS sequence"/>
</dbReference>
<evidence type="ECO:0000313" key="6">
    <source>
        <dbReference type="Proteomes" id="UP000007431"/>
    </source>
</evidence>
<gene>
    <name evidence="5" type="ORF">SCHCODRAFT_86029</name>
</gene>
<dbReference type="GeneID" id="9597782"/>
<sequence>MAANLTNQSLAGKVAIVTGSSRGIGEEIAFELAKNGAKVMITYTSQSSAPRAEALVARIAELDNGAAAATVRADLRLPESPATIIRATLAAFSVPGIDILVNNAGVDIVRPLLGSTIADYEHVMDVNVRAVIFMTEAAIPYLRAPARIINISSVAGRRGYPGYTLYSASKGALEAFTRACAAELGSAGHSVNAVAPGPILSDMFDSIPKEFVEAQKQRTAMQNRIGTTEDVAPIVAWLAQENSRWVTGQTISATGGCEML</sequence>
<dbReference type="InParanoid" id="D8QGQ0"/>
<dbReference type="eggNOG" id="KOG0725">
    <property type="taxonomic scope" value="Eukaryota"/>
</dbReference>
<dbReference type="OMA" id="AGISFMH"/>
<keyword evidence="6" id="KW-1185">Reference proteome</keyword>
<name>D8QGQ0_SCHCM</name>
<dbReference type="InterPro" id="IPR002347">
    <property type="entry name" value="SDR_fam"/>
</dbReference>
<dbReference type="PRINTS" id="PR00081">
    <property type="entry name" value="GDHRDH"/>
</dbReference>
<evidence type="ECO:0000313" key="5">
    <source>
        <dbReference type="EMBL" id="EFI92804.1"/>
    </source>
</evidence>
<dbReference type="OrthoDB" id="5327538at2759"/>
<evidence type="ECO:0000256" key="3">
    <source>
        <dbReference type="ARBA" id="ARBA00023002"/>
    </source>
</evidence>
<dbReference type="VEuPathDB" id="FungiDB:SCHCODRAFT_02705421"/>
<dbReference type="InterPro" id="IPR036291">
    <property type="entry name" value="NAD(P)-bd_dom_sf"/>
</dbReference>
<dbReference type="PANTHER" id="PTHR43639">
    <property type="entry name" value="OXIDOREDUCTASE, SHORT-CHAIN DEHYDROGENASE/REDUCTASE FAMILY (AFU_ORTHOLOGUE AFUA_5G02870)"/>
    <property type="match status" value="1"/>
</dbReference>
<proteinExistence type="inferred from homology"/>
<keyword evidence="2" id="KW-0521">NADP</keyword>
<keyword evidence="3" id="KW-0560">Oxidoreductase</keyword>
<protein>
    <recommendedName>
        <fullName evidence="4">Ketoreductase domain-containing protein</fullName>
    </recommendedName>
</protein>
<dbReference type="InterPro" id="IPR057326">
    <property type="entry name" value="KR_dom"/>
</dbReference>